<dbReference type="InterPro" id="IPR036641">
    <property type="entry name" value="HPT_dom_sf"/>
</dbReference>
<keyword evidence="1" id="KW-0902">Two-component regulatory system</keyword>
<keyword evidence="5" id="KW-1185">Reference proteome</keyword>
<dbReference type="Gene3D" id="1.20.120.160">
    <property type="entry name" value="HPT domain"/>
    <property type="match status" value="1"/>
</dbReference>
<dbReference type="AlphaFoldDB" id="B2IHR7"/>
<dbReference type="KEGG" id="bid:Bind_2347"/>
<keyword evidence="2" id="KW-0597">Phosphoprotein</keyword>
<evidence type="ECO:0000259" key="3">
    <source>
        <dbReference type="PROSITE" id="PS50894"/>
    </source>
</evidence>
<evidence type="ECO:0000313" key="5">
    <source>
        <dbReference type="Proteomes" id="UP000001695"/>
    </source>
</evidence>
<dbReference type="InterPro" id="IPR008207">
    <property type="entry name" value="Sig_transdc_His_kin_Hpt_dom"/>
</dbReference>
<feature type="modified residue" description="Phosphohistidine" evidence="2">
    <location>
        <position position="74"/>
    </location>
</feature>
<dbReference type="HOGENOM" id="CLU_155085_0_1_5"/>
<gene>
    <name evidence="4" type="ordered locus">Bind_2347</name>
</gene>
<name>B2IHR7_BEII9</name>
<evidence type="ECO:0000256" key="1">
    <source>
        <dbReference type="ARBA" id="ARBA00023012"/>
    </source>
</evidence>
<dbReference type="STRING" id="395963.Bind_2347"/>
<proteinExistence type="predicted"/>
<accession>B2IHR7</accession>
<dbReference type="Proteomes" id="UP000001695">
    <property type="component" value="Chromosome"/>
</dbReference>
<dbReference type="GO" id="GO:0000160">
    <property type="term" value="P:phosphorelay signal transduction system"/>
    <property type="evidence" value="ECO:0007669"/>
    <property type="project" value="UniProtKB-KW"/>
</dbReference>
<feature type="domain" description="HPt" evidence="3">
    <location>
        <begin position="32"/>
        <end position="130"/>
    </location>
</feature>
<dbReference type="SUPFAM" id="SSF47226">
    <property type="entry name" value="Histidine-containing phosphotransfer domain, HPT domain"/>
    <property type="match status" value="1"/>
</dbReference>
<evidence type="ECO:0000256" key="2">
    <source>
        <dbReference type="PROSITE-ProRule" id="PRU00110"/>
    </source>
</evidence>
<dbReference type="GO" id="GO:0004672">
    <property type="term" value="F:protein kinase activity"/>
    <property type="evidence" value="ECO:0007669"/>
    <property type="project" value="UniProtKB-ARBA"/>
</dbReference>
<dbReference type="Pfam" id="PF01627">
    <property type="entry name" value="Hpt"/>
    <property type="match status" value="1"/>
</dbReference>
<dbReference type="PROSITE" id="PS50894">
    <property type="entry name" value="HPT"/>
    <property type="match status" value="1"/>
</dbReference>
<reference evidence="4 5" key="2">
    <citation type="journal article" date="2010" name="J. Bacteriol.">
        <title>Complete genome sequence of Beijerinckia indica subsp. indica.</title>
        <authorList>
            <person name="Tamas I."/>
            <person name="Dedysh S.N."/>
            <person name="Liesack W."/>
            <person name="Stott M.B."/>
            <person name="Alam M."/>
            <person name="Murrell J.C."/>
            <person name="Dunfield P.F."/>
        </authorList>
    </citation>
    <scope>NUCLEOTIDE SEQUENCE [LARGE SCALE GENOMIC DNA]</scope>
    <source>
        <strain evidence="5">ATCC 9039 / DSM 1715 / NCIMB 8712</strain>
    </source>
</reference>
<dbReference type="EMBL" id="CP001016">
    <property type="protein sequence ID" value="ACB95960.1"/>
    <property type="molecule type" value="Genomic_DNA"/>
</dbReference>
<organism evidence="4 5">
    <name type="scientific">Beijerinckia indica subsp. indica (strain ATCC 9039 / DSM 1715 / NCIMB 8712)</name>
    <dbReference type="NCBI Taxonomy" id="395963"/>
    <lineage>
        <taxon>Bacteria</taxon>
        <taxon>Pseudomonadati</taxon>
        <taxon>Pseudomonadota</taxon>
        <taxon>Alphaproteobacteria</taxon>
        <taxon>Hyphomicrobiales</taxon>
        <taxon>Beijerinckiaceae</taxon>
        <taxon>Beijerinckia</taxon>
    </lineage>
</organism>
<protein>
    <submittedName>
        <fullName evidence="4">Hpt domain protein</fullName>
    </submittedName>
</protein>
<sequence>MVLSARSVSLPPQAYRAEAEKPLLDLAFLARQTMGDEALDQELLLLFRKQAQQFLRALGTVDDRSGLALGSLAHALKGAALAVGAEAVAETADRFGQMGQGGDDTRATKAHLIETLTATIAAIDQVLDESAAHS</sequence>
<evidence type="ECO:0000313" key="4">
    <source>
        <dbReference type="EMBL" id="ACB95960.1"/>
    </source>
</evidence>
<dbReference type="eggNOG" id="COG2198">
    <property type="taxonomic scope" value="Bacteria"/>
</dbReference>
<reference evidence="5" key="1">
    <citation type="submission" date="2008-03" db="EMBL/GenBank/DDBJ databases">
        <title>Complete sequence of chromosome of Beijerinckia indica subsp. indica ATCC 9039.</title>
        <authorList>
            <consortium name="US DOE Joint Genome Institute"/>
            <person name="Copeland A."/>
            <person name="Lucas S."/>
            <person name="Lapidus A."/>
            <person name="Glavina del Rio T."/>
            <person name="Dalin E."/>
            <person name="Tice H."/>
            <person name="Bruce D."/>
            <person name="Goodwin L."/>
            <person name="Pitluck S."/>
            <person name="LaButti K."/>
            <person name="Schmutz J."/>
            <person name="Larimer F."/>
            <person name="Land M."/>
            <person name="Hauser L."/>
            <person name="Kyrpides N."/>
            <person name="Mikhailova N."/>
            <person name="Dunfield P.F."/>
            <person name="Dedysh S.N."/>
            <person name="Liesack W."/>
            <person name="Saw J.H."/>
            <person name="Alam M."/>
            <person name="Chen Y."/>
            <person name="Murrell J.C."/>
            <person name="Richardson P."/>
        </authorList>
    </citation>
    <scope>NUCLEOTIDE SEQUENCE [LARGE SCALE GENOMIC DNA]</scope>
    <source>
        <strain evidence="5">ATCC 9039 / DSM 1715 / NCIMB 8712</strain>
    </source>
</reference>